<dbReference type="EMBL" id="OMOJ01000001">
    <property type="protein sequence ID" value="SPF78206.1"/>
    <property type="molecule type" value="Genomic_DNA"/>
</dbReference>
<sequence length="628" mass="65740">MSSPITATQTTGKFDYYQFDLSGFVLTVHPSTVVPTASNWQFAMWDDAGTQVFDYKDIGDKAEFKDISDLWHVRDDGNGAFTLFYLSDHLSSRTPVMQSFNASGEALSTTTISLPTRILDFGTVQVEQKILEAFADAEDLGNGRVAAFNHDGVLGTEHNLVIYNADGSIDKHIMWDATVTGTGAGAVIGKDLALSGNNLFAFHMNTGITTDEDYEVYGRVVASDGNFVTSEFRVSNGEHVRGTYGFGSGDVVAEKLTDGKVVVAWVSSKTGVSETGTLDIWYAMYNADGTLFAGERMANIGQEAQQQGMPKIHALADGSFAITYNSDDYVTYENTGVLQCFDASGDPVGDAIKALPRFTMADRSVIFENGFGYIADSGGHLYTVELPVSGGGTGGGVSTTPSAGADSLTGTAGNDKIDGLAGNDTINGLDGSDTLIGGAGDDFIFGGNSANDLRDVVYGGDGNDSIDGSYGNDELRGDAGDDTIEGGFGVDQVIGGAGNDVLTGSAYSDLIFGGDGNDFINGGFGFDRVNGGLGADKFYHIGNVGHGSDWIQDYNAAEGDVLFYGGGSASKADFLLQRATTASAGADGVNEVFITHKPSGVLLWALVDGDAQSSLNVKVGANIFDLLA</sequence>
<organism evidence="3 4">
    <name type="scientific">Pseudoprimorskyibacter insulae</name>
    <dbReference type="NCBI Taxonomy" id="1695997"/>
    <lineage>
        <taxon>Bacteria</taxon>
        <taxon>Pseudomonadati</taxon>
        <taxon>Pseudomonadota</taxon>
        <taxon>Alphaproteobacteria</taxon>
        <taxon>Rhodobacterales</taxon>
        <taxon>Paracoccaceae</taxon>
        <taxon>Pseudoprimorskyibacter</taxon>
    </lineage>
</organism>
<dbReference type="RefSeq" id="WP_108884869.1">
    <property type="nucleotide sequence ID" value="NZ_OMOJ01000001.1"/>
</dbReference>
<dbReference type="PANTHER" id="PTHR38340">
    <property type="entry name" value="S-LAYER PROTEIN"/>
    <property type="match status" value="1"/>
</dbReference>
<evidence type="ECO:0000313" key="3">
    <source>
        <dbReference type="EMBL" id="SPF78206.1"/>
    </source>
</evidence>
<proteinExistence type="predicted"/>
<dbReference type="InterPro" id="IPR011049">
    <property type="entry name" value="Serralysin-like_metalloprot_C"/>
</dbReference>
<dbReference type="GO" id="GO:0005576">
    <property type="term" value="C:extracellular region"/>
    <property type="evidence" value="ECO:0007669"/>
    <property type="project" value="UniProtKB-SubCell"/>
</dbReference>
<dbReference type="AlphaFoldDB" id="A0A2R8AQ44"/>
<dbReference type="SUPFAM" id="SSF51120">
    <property type="entry name" value="beta-Roll"/>
    <property type="match status" value="2"/>
</dbReference>
<reference evidence="4" key="1">
    <citation type="submission" date="2018-03" db="EMBL/GenBank/DDBJ databases">
        <authorList>
            <person name="Rodrigo-Torres L."/>
            <person name="Arahal R. D."/>
            <person name="Lucena T."/>
        </authorList>
    </citation>
    <scope>NUCLEOTIDE SEQUENCE [LARGE SCALE GENOMIC DNA]</scope>
    <source>
        <strain evidence="4">CECT 8871</strain>
    </source>
</reference>
<dbReference type="GO" id="GO:0005509">
    <property type="term" value="F:calcium ion binding"/>
    <property type="evidence" value="ECO:0007669"/>
    <property type="project" value="InterPro"/>
</dbReference>
<protein>
    <submittedName>
        <fullName evidence="3">Leukotoxin</fullName>
    </submittedName>
</protein>
<evidence type="ECO:0000313" key="4">
    <source>
        <dbReference type="Proteomes" id="UP000244904"/>
    </source>
</evidence>
<dbReference type="Proteomes" id="UP000244904">
    <property type="component" value="Unassembled WGS sequence"/>
</dbReference>
<dbReference type="InterPro" id="IPR018511">
    <property type="entry name" value="Hemolysin-typ_Ca-bd_CS"/>
</dbReference>
<gene>
    <name evidence="3" type="primary">ltxA_5</name>
    <name evidence="3" type="ORF">PRI8871_00799</name>
</gene>
<dbReference type="InterPro" id="IPR001343">
    <property type="entry name" value="Hemolysn_Ca-bd"/>
</dbReference>
<keyword evidence="2" id="KW-0964">Secreted</keyword>
<name>A0A2R8AQ44_9RHOB</name>
<evidence type="ECO:0000256" key="2">
    <source>
        <dbReference type="ARBA" id="ARBA00022525"/>
    </source>
</evidence>
<dbReference type="Gene3D" id="2.150.10.10">
    <property type="entry name" value="Serralysin-like metalloprotease, C-terminal"/>
    <property type="match status" value="2"/>
</dbReference>
<keyword evidence="4" id="KW-1185">Reference proteome</keyword>
<dbReference type="Pfam" id="PF00353">
    <property type="entry name" value="HemolysinCabind"/>
    <property type="match status" value="3"/>
</dbReference>
<dbReference type="OrthoDB" id="7876790at2"/>
<evidence type="ECO:0000256" key="1">
    <source>
        <dbReference type="ARBA" id="ARBA00004613"/>
    </source>
</evidence>
<dbReference type="InterPro" id="IPR050557">
    <property type="entry name" value="RTX_toxin/Mannuronan_C5-epim"/>
</dbReference>
<dbReference type="PANTHER" id="PTHR38340:SF1">
    <property type="entry name" value="S-LAYER PROTEIN"/>
    <property type="match status" value="1"/>
</dbReference>
<accession>A0A2R8AQ44</accession>
<comment type="subcellular location">
    <subcellularLocation>
        <location evidence="1">Secreted</location>
    </subcellularLocation>
</comment>
<dbReference type="PROSITE" id="PS00330">
    <property type="entry name" value="HEMOLYSIN_CALCIUM"/>
    <property type="match status" value="1"/>
</dbReference>
<dbReference type="PRINTS" id="PR00313">
    <property type="entry name" value="CABNDNGRPT"/>
</dbReference>